<accession>A0AAV8ZYX0</accession>
<dbReference type="PANTHER" id="PTHR31422:SF0">
    <property type="entry name" value="MYOSIN-BINDING PROTEIN 7"/>
    <property type="match status" value="1"/>
</dbReference>
<dbReference type="GO" id="GO:0016020">
    <property type="term" value="C:membrane"/>
    <property type="evidence" value="ECO:0007669"/>
    <property type="project" value="UniProtKB-SubCell"/>
</dbReference>
<organism evidence="9 10">
    <name type="scientific">Acorus gramineus</name>
    <name type="common">Dwarf sweet flag</name>
    <dbReference type="NCBI Taxonomy" id="55184"/>
    <lineage>
        <taxon>Eukaryota</taxon>
        <taxon>Viridiplantae</taxon>
        <taxon>Streptophyta</taxon>
        <taxon>Embryophyta</taxon>
        <taxon>Tracheophyta</taxon>
        <taxon>Spermatophyta</taxon>
        <taxon>Magnoliopsida</taxon>
        <taxon>Liliopsida</taxon>
        <taxon>Acoraceae</taxon>
        <taxon>Acorus</taxon>
    </lineage>
</organism>
<proteinExistence type="predicted"/>
<dbReference type="GO" id="GO:0080115">
    <property type="term" value="F:myosin XI tail binding"/>
    <property type="evidence" value="ECO:0007669"/>
    <property type="project" value="UniProtKB-ARBA"/>
</dbReference>
<evidence type="ECO:0000256" key="4">
    <source>
        <dbReference type="ARBA" id="ARBA00023136"/>
    </source>
</evidence>
<feature type="transmembrane region" description="Helical" evidence="7">
    <location>
        <begin position="368"/>
        <end position="386"/>
    </location>
</feature>
<protein>
    <recommendedName>
        <fullName evidence="8">GTD-binding domain-containing protein</fullName>
    </recommendedName>
</protein>
<reference evidence="9" key="2">
    <citation type="submission" date="2023-06" db="EMBL/GenBank/DDBJ databases">
        <authorList>
            <person name="Ma L."/>
            <person name="Liu K.-W."/>
            <person name="Li Z."/>
            <person name="Hsiao Y.-Y."/>
            <person name="Qi Y."/>
            <person name="Fu T."/>
            <person name="Tang G."/>
            <person name="Zhang D."/>
            <person name="Sun W.-H."/>
            <person name="Liu D.-K."/>
            <person name="Li Y."/>
            <person name="Chen G.-Z."/>
            <person name="Liu X.-D."/>
            <person name="Liao X.-Y."/>
            <person name="Jiang Y.-T."/>
            <person name="Yu X."/>
            <person name="Hao Y."/>
            <person name="Huang J."/>
            <person name="Zhao X.-W."/>
            <person name="Ke S."/>
            <person name="Chen Y.-Y."/>
            <person name="Wu W.-L."/>
            <person name="Hsu J.-L."/>
            <person name="Lin Y.-F."/>
            <person name="Huang M.-D."/>
            <person name="Li C.-Y."/>
            <person name="Huang L."/>
            <person name="Wang Z.-W."/>
            <person name="Zhao X."/>
            <person name="Zhong W.-Y."/>
            <person name="Peng D.-H."/>
            <person name="Ahmad S."/>
            <person name="Lan S."/>
            <person name="Zhang J.-S."/>
            <person name="Tsai W.-C."/>
            <person name="Van De Peer Y."/>
            <person name="Liu Z.-J."/>
        </authorList>
    </citation>
    <scope>NUCLEOTIDE SEQUENCE</scope>
    <source>
        <strain evidence="9">SCP</strain>
        <tissue evidence="9">Leaves</tissue>
    </source>
</reference>
<evidence type="ECO:0000256" key="3">
    <source>
        <dbReference type="ARBA" id="ARBA00022989"/>
    </source>
</evidence>
<evidence type="ECO:0000256" key="2">
    <source>
        <dbReference type="ARBA" id="ARBA00022692"/>
    </source>
</evidence>
<feature type="region of interest" description="Disordered" evidence="6">
    <location>
        <begin position="1"/>
        <end position="39"/>
    </location>
</feature>
<dbReference type="Proteomes" id="UP001179952">
    <property type="component" value="Unassembled WGS sequence"/>
</dbReference>
<keyword evidence="4 7" id="KW-0472">Membrane</keyword>
<feature type="coiled-coil region" evidence="5">
    <location>
        <begin position="52"/>
        <end position="93"/>
    </location>
</feature>
<evidence type="ECO:0000256" key="1">
    <source>
        <dbReference type="ARBA" id="ARBA00004370"/>
    </source>
</evidence>
<keyword evidence="10" id="KW-1185">Reference proteome</keyword>
<evidence type="ECO:0000256" key="5">
    <source>
        <dbReference type="SAM" id="Coils"/>
    </source>
</evidence>
<evidence type="ECO:0000313" key="9">
    <source>
        <dbReference type="EMBL" id="KAK1257532.1"/>
    </source>
</evidence>
<gene>
    <name evidence="9" type="ORF">QJS04_geneDACA023805</name>
</gene>
<name>A0AAV8ZYX0_ACOGR</name>
<keyword evidence="2 7" id="KW-0812">Transmembrane</keyword>
<keyword evidence="5" id="KW-0175">Coiled coil</keyword>
<dbReference type="PROSITE" id="PS51775">
    <property type="entry name" value="GTD_BINDING"/>
    <property type="match status" value="1"/>
</dbReference>
<keyword evidence="3 7" id="KW-1133">Transmembrane helix</keyword>
<sequence length="427" mass="48565">MDSEFPPLPPAPPPNQCTRNCCCSPPRQTDRSVKRKLDEDALRFHQPPSVARVEAEDEVSALREAVTRQQQTIQDLYAELDEERSAASTAANEAMSMILRLQREKAEALMDARQFRRYAEEKMAHDQQELLALEDLLYKREQAIHSLSCEIQAYKHRMMSFGVTEIEAEGGLFDDDDDPFDYPPLKCDPEEAAAGAAVPDLEKYPFGETPQDREELRDLELRIYELERSPSFVMEKGVVGQSPKHDRKFSMESLKGEDCGTDSGDEEASSVDRVCTVDLVEEPLKPAMVVCEEEAVRGEGGGGGVGEEEIKKLYMRLQALEADRESMKQVIVSMRTDKAQLILLREIAQQLCRDMPEKQRVVKRPSRVGGFSLVALFKWIGSFILWRKKSQRSKYMFGTSNNNVGLLLLLERSPRVKQWRCITRRQG</sequence>
<feature type="domain" description="GTD-binding" evidence="8">
    <location>
        <begin position="57"/>
        <end position="155"/>
    </location>
</feature>
<dbReference type="PANTHER" id="PTHR31422">
    <property type="entry name" value="BNAANNG28530D PROTEIN"/>
    <property type="match status" value="1"/>
</dbReference>
<evidence type="ECO:0000313" key="10">
    <source>
        <dbReference type="Proteomes" id="UP001179952"/>
    </source>
</evidence>
<dbReference type="InterPro" id="IPR007656">
    <property type="entry name" value="GTD-bd"/>
</dbReference>
<comment type="subcellular location">
    <subcellularLocation>
        <location evidence="1">Membrane</location>
    </subcellularLocation>
</comment>
<dbReference type="EMBL" id="JAUJYN010000041">
    <property type="protein sequence ID" value="KAK1257532.1"/>
    <property type="molecule type" value="Genomic_DNA"/>
</dbReference>
<evidence type="ECO:0000259" key="8">
    <source>
        <dbReference type="PROSITE" id="PS51775"/>
    </source>
</evidence>
<reference evidence="9" key="1">
    <citation type="journal article" date="2023" name="Nat. Commun.">
        <title>Diploid and tetraploid genomes of Acorus and the evolution of monocots.</title>
        <authorList>
            <person name="Ma L."/>
            <person name="Liu K.W."/>
            <person name="Li Z."/>
            <person name="Hsiao Y.Y."/>
            <person name="Qi Y."/>
            <person name="Fu T."/>
            <person name="Tang G.D."/>
            <person name="Zhang D."/>
            <person name="Sun W.H."/>
            <person name="Liu D.K."/>
            <person name="Li Y."/>
            <person name="Chen G.Z."/>
            <person name="Liu X.D."/>
            <person name="Liao X.Y."/>
            <person name="Jiang Y.T."/>
            <person name="Yu X."/>
            <person name="Hao Y."/>
            <person name="Huang J."/>
            <person name="Zhao X.W."/>
            <person name="Ke S."/>
            <person name="Chen Y.Y."/>
            <person name="Wu W.L."/>
            <person name="Hsu J.L."/>
            <person name="Lin Y.F."/>
            <person name="Huang M.D."/>
            <person name="Li C.Y."/>
            <person name="Huang L."/>
            <person name="Wang Z.W."/>
            <person name="Zhao X."/>
            <person name="Zhong W.Y."/>
            <person name="Peng D.H."/>
            <person name="Ahmad S."/>
            <person name="Lan S."/>
            <person name="Zhang J.S."/>
            <person name="Tsai W.C."/>
            <person name="Van de Peer Y."/>
            <person name="Liu Z.J."/>
        </authorList>
    </citation>
    <scope>NUCLEOTIDE SEQUENCE</scope>
    <source>
        <strain evidence="9">SCP</strain>
    </source>
</reference>
<feature type="compositionally biased region" description="Basic and acidic residues" evidence="6">
    <location>
        <begin position="28"/>
        <end position="39"/>
    </location>
</feature>
<feature type="coiled-coil region" evidence="5">
    <location>
        <begin position="310"/>
        <end position="337"/>
    </location>
</feature>
<comment type="caution">
    <text evidence="9">The sequence shown here is derived from an EMBL/GenBank/DDBJ whole genome shotgun (WGS) entry which is preliminary data.</text>
</comment>
<dbReference type="AlphaFoldDB" id="A0AAV8ZYX0"/>
<dbReference type="Pfam" id="PF04576">
    <property type="entry name" value="Zein-binding"/>
    <property type="match status" value="1"/>
</dbReference>
<evidence type="ECO:0000256" key="7">
    <source>
        <dbReference type="SAM" id="Phobius"/>
    </source>
</evidence>
<evidence type="ECO:0000256" key="6">
    <source>
        <dbReference type="SAM" id="MobiDB-lite"/>
    </source>
</evidence>
<feature type="compositionally biased region" description="Pro residues" evidence="6">
    <location>
        <begin position="1"/>
        <end position="15"/>
    </location>
</feature>